<dbReference type="InterPro" id="IPR002885">
    <property type="entry name" value="PPR_rpt"/>
</dbReference>
<dbReference type="PANTHER" id="PTHR47926">
    <property type="entry name" value="PENTATRICOPEPTIDE REPEAT-CONTAINING PROTEIN"/>
    <property type="match status" value="1"/>
</dbReference>
<comment type="caution">
    <text evidence="3">The sequence shown here is derived from an EMBL/GenBank/DDBJ whole genome shotgun (WGS) entry which is preliminary data.</text>
</comment>
<evidence type="ECO:0000256" key="2">
    <source>
        <dbReference type="PROSITE-ProRule" id="PRU00708"/>
    </source>
</evidence>
<keyword evidence="1" id="KW-0677">Repeat</keyword>
<gene>
    <name evidence="3" type="ORF">POM88_001256</name>
</gene>
<feature type="repeat" description="PPR" evidence="2">
    <location>
        <begin position="207"/>
        <end position="241"/>
    </location>
</feature>
<dbReference type="Proteomes" id="UP001237642">
    <property type="component" value="Unassembled WGS sequence"/>
</dbReference>
<name>A0AAD8JFG8_9APIA</name>
<dbReference type="GO" id="GO:0099402">
    <property type="term" value="P:plant organ development"/>
    <property type="evidence" value="ECO:0007669"/>
    <property type="project" value="UniProtKB-ARBA"/>
</dbReference>
<accession>A0AAD8JFG8</accession>
<organism evidence="3 4">
    <name type="scientific">Heracleum sosnowskyi</name>
    <dbReference type="NCBI Taxonomy" id="360622"/>
    <lineage>
        <taxon>Eukaryota</taxon>
        <taxon>Viridiplantae</taxon>
        <taxon>Streptophyta</taxon>
        <taxon>Embryophyta</taxon>
        <taxon>Tracheophyta</taxon>
        <taxon>Spermatophyta</taxon>
        <taxon>Magnoliopsida</taxon>
        <taxon>eudicotyledons</taxon>
        <taxon>Gunneridae</taxon>
        <taxon>Pentapetalae</taxon>
        <taxon>asterids</taxon>
        <taxon>campanulids</taxon>
        <taxon>Apiales</taxon>
        <taxon>Apiaceae</taxon>
        <taxon>Apioideae</taxon>
        <taxon>apioid superclade</taxon>
        <taxon>Tordylieae</taxon>
        <taxon>Tordyliinae</taxon>
        <taxon>Heracleum</taxon>
    </lineage>
</organism>
<reference evidence="3" key="2">
    <citation type="submission" date="2023-05" db="EMBL/GenBank/DDBJ databases">
        <authorList>
            <person name="Schelkunov M.I."/>
        </authorList>
    </citation>
    <scope>NUCLEOTIDE SEQUENCE</scope>
    <source>
        <strain evidence="3">Hsosn_3</strain>
        <tissue evidence="3">Leaf</tissue>
    </source>
</reference>
<dbReference type="FunFam" id="1.25.40.10:FF:000436">
    <property type="entry name" value="Pentatricopeptide repeat-containing protein At5g39350 family"/>
    <property type="match status" value="1"/>
</dbReference>
<dbReference type="GO" id="GO:0009451">
    <property type="term" value="P:RNA modification"/>
    <property type="evidence" value="ECO:0007669"/>
    <property type="project" value="InterPro"/>
</dbReference>
<protein>
    <submittedName>
        <fullName evidence="3">PPR domain-containing protein/PPR_2 domain-containing protein/PPR_3 domain-containing protein/DYW_deaminase domain-containing protein</fullName>
    </submittedName>
</protein>
<sequence length="630" mass="69503">MPDRNVVSWTTLISGYVNQGWECGGSSLFCEMRREGIRPNEFCFSSVLKGCVMKLDLRFGVQVHGEVIKVGFLGDGFVGSCLVDLYVKCGELGNAGKVFYSMPELNAVLWNVLLNGYAQLGDSRETLRLFCSVNEREMKFNKFTLCTVLKGCVKSGDLTAGQVLHCIAVKIGCESAEFLGCTLVDMYSKCGLVDDALLVFSNLKCDDTVTWSAMIDCLAQNGREYEAAELFCSMKRAGLTPNQYTLASLASAATQLGVLYCKTIHAYVYKYGFESDNVICNAMITMYLGLGLFNDGYRVFNGMRHRDVVSWNSLLSGFHNKGTCDQGNPTCDQGIPIFKQMLVEGYTPSTSTYISTVGLCSSLTEINFGRQVHAYIIKDSLSSDNNIGTALIDMYAKCSCMKDAEGIFNRLYTKDLITWTAIIAGYAHNSQEEKAIACFCQMQTEGYRPNEFTISSCLKACSGIASLVIGRLLHSHAIKSGNLGEVVVASAVVELYGKCGSIEEAELIFSGMDSHDTVAYNTLICEYVNHRQGEKALEAFKNMLDKCVSPDGVTFLGILSACRYMGLVEEGRKIFYAMSEVYRIIPSIKHYACMVDILARLGRHGEVESFIQQMNVPPDASEFRLQCLQL</sequence>
<dbReference type="GO" id="GO:0003723">
    <property type="term" value="F:RNA binding"/>
    <property type="evidence" value="ECO:0007669"/>
    <property type="project" value="InterPro"/>
</dbReference>
<dbReference type="AlphaFoldDB" id="A0AAD8JFG8"/>
<keyword evidence="4" id="KW-1185">Reference proteome</keyword>
<feature type="repeat" description="PPR" evidence="2">
    <location>
        <begin position="106"/>
        <end position="140"/>
    </location>
</feature>
<feature type="repeat" description="PPR" evidence="2">
    <location>
        <begin position="415"/>
        <end position="449"/>
    </location>
</feature>
<dbReference type="Gene3D" id="1.25.40.10">
    <property type="entry name" value="Tetratricopeptide repeat domain"/>
    <property type="match status" value="6"/>
</dbReference>
<dbReference type="EMBL" id="JAUIZM010000001">
    <property type="protein sequence ID" value="KAK1401651.1"/>
    <property type="molecule type" value="Genomic_DNA"/>
</dbReference>
<dbReference type="Pfam" id="PF01535">
    <property type="entry name" value="PPR"/>
    <property type="match status" value="4"/>
</dbReference>
<dbReference type="FunFam" id="1.25.40.10:FF:000343">
    <property type="entry name" value="Pentatricopeptide repeat-containing protein At3g58590"/>
    <property type="match status" value="1"/>
</dbReference>
<dbReference type="FunFam" id="1.25.40.10:FF:000285">
    <property type="entry name" value="Pentatricopeptide repeat-containing protein, chloroplastic"/>
    <property type="match status" value="1"/>
</dbReference>
<proteinExistence type="predicted"/>
<evidence type="ECO:0000256" key="1">
    <source>
        <dbReference type="ARBA" id="ARBA00022737"/>
    </source>
</evidence>
<evidence type="ECO:0000313" key="4">
    <source>
        <dbReference type="Proteomes" id="UP001237642"/>
    </source>
</evidence>
<dbReference type="InterPro" id="IPR011990">
    <property type="entry name" value="TPR-like_helical_dom_sf"/>
</dbReference>
<feature type="repeat" description="PPR" evidence="2">
    <location>
        <begin position="276"/>
        <end position="310"/>
    </location>
</feature>
<dbReference type="NCBIfam" id="TIGR00756">
    <property type="entry name" value="PPR"/>
    <property type="match status" value="5"/>
</dbReference>
<dbReference type="Pfam" id="PF13041">
    <property type="entry name" value="PPR_2"/>
    <property type="match status" value="5"/>
</dbReference>
<dbReference type="PROSITE" id="PS51375">
    <property type="entry name" value="PPR"/>
    <property type="match status" value="6"/>
</dbReference>
<feature type="repeat" description="PPR" evidence="2">
    <location>
        <begin position="516"/>
        <end position="550"/>
    </location>
</feature>
<evidence type="ECO:0000313" key="3">
    <source>
        <dbReference type="EMBL" id="KAK1401651.1"/>
    </source>
</evidence>
<dbReference type="InterPro" id="IPR046960">
    <property type="entry name" value="PPR_At4g14850-like_plant"/>
</dbReference>
<reference evidence="3" key="1">
    <citation type="submission" date="2023-02" db="EMBL/GenBank/DDBJ databases">
        <title>Genome of toxic invasive species Heracleum sosnowskyi carries increased number of genes despite the absence of recent whole-genome duplications.</title>
        <authorList>
            <person name="Schelkunov M."/>
            <person name="Shtratnikova V."/>
            <person name="Makarenko M."/>
            <person name="Klepikova A."/>
            <person name="Omelchenko D."/>
            <person name="Novikova G."/>
            <person name="Obukhova E."/>
            <person name="Bogdanov V."/>
            <person name="Penin A."/>
            <person name="Logacheva M."/>
        </authorList>
    </citation>
    <scope>NUCLEOTIDE SEQUENCE</scope>
    <source>
        <strain evidence="3">Hsosn_3</strain>
        <tissue evidence="3">Leaf</tissue>
    </source>
</reference>
<dbReference type="FunFam" id="1.25.40.10:FF:000158">
    <property type="entry name" value="pentatricopeptide repeat-containing protein At2g33680"/>
    <property type="match status" value="1"/>
</dbReference>
<feature type="repeat" description="PPR" evidence="2">
    <location>
        <begin position="5"/>
        <end position="39"/>
    </location>
</feature>